<accession>F0W538</accession>
<dbReference type="Gene3D" id="2.60.120.620">
    <property type="entry name" value="q2cbj1_9rhob like domain"/>
    <property type="match status" value="1"/>
</dbReference>
<dbReference type="AlphaFoldDB" id="F0W538"/>
<reference evidence="1" key="2">
    <citation type="submission" date="2011-02" db="EMBL/GenBank/DDBJ databases">
        <authorList>
            <person name="MacLean D."/>
        </authorList>
    </citation>
    <scope>NUCLEOTIDE SEQUENCE</scope>
</reference>
<proteinExistence type="predicted"/>
<protein>
    <submittedName>
        <fullName evidence="1">Predicted protein putative</fullName>
    </submittedName>
</protein>
<organism evidence="1">
    <name type="scientific">Albugo laibachii Nc14</name>
    <dbReference type="NCBI Taxonomy" id="890382"/>
    <lineage>
        <taxon>Eukaryota</taxon>
        <taxon>Sar</taxon>
        <taxon>Stramenopiles</taxon>
        <taxon>Oomycota</taxon>
        <taxon>Peronosporomycetes</taxon>
        <taxon>Albuginales</taxon>
        <taxon>Albuginaceae</taxon>
        <taxon>Albugo</taxon>
    </lineage>
</organism>
<evidence type="ECO:0000313" key="1">
    <source>
        <dbReference type="EMBL" id="CCA16229.1"/>
    </source>
</evidence>
<sequence>MKYGTRSNGEFGALKKEYIDEFLEFGVVVVPELLTTEEIDCTRRAFHQDLLRYGVDHNDLRTTGANLGSLSSTGGAGGILDLFYPNWRLQIAEHERIFATMTELWRHTYAAQHPDFSHPFGEFDARQGFMYMNRVCYRVPDDLARLHGKKASRPLQRSLTPHIDCCPLDMYNSGKEYPRWRPIQCITVLTDNLEENTGGFEAVLGFHKGFDSYFKHQRLDAGKSNAEPPVCIGDFSPLRMKEDGSLIARYRHVSVRAGSVIFFDWRIPHANSYHHRGAYPREAIYTGFLPNVSINQRFAAEQLRRYRGRLLPTDHWQKSQTREQYSEHEFTELGKRLMGIIPWNS</sequence>
<dbReference type="EMBL" id="FR824064">
    <property type="protein sequence ID" value="CCA16229.1"/>
    <property type="molecule type" value="Genomic_DNA"/>
</dbReference>
<name>F0W538_9STRA</name>
<dbReference type="PANTHER" id="PTHR31630:SF8">
    <property type="entry name" value="JMJC DOMAIN-CONTAINING PROTEIN"/>
    <property type="match status" value="1"/>
</dbReference>
<dbReference type="PANTHER" id="PTHR31630">
    <property type="entry name" value="PHYTANOYL-COA DIOXYGENASE-RELATED-RELATED"/>
    <property type="match status" value="1"/>
</dbReference>
<dbReference type="HOGENOM" id="CLU_065703_0_0_1"/>
<reference evidence="1" key="1">
    <citation type="journal article" date="2011" name="PLoS Biol.">
        <title>Gene gain and loss during evolution of obligate parasitism in the white rust pathogen of Arabidopsis thaliana.</title>
        <authorList>
            <person name="Kemen E."/>
            <person name="Gardiner A."/>
            <person name="Schultz-Larsen T."/>
            <person name="Kemen A.C."/>
            <person name="Balmuth A.L."/>
            <person name="Robert-Seilaniantz A."/>
            <person name="Bailey K."/>
            <person name="Holub E."/>
            <person name="Studholme D.J."/>
            <person name="Maclean D."/>
            <person name="Jones J.D."/>
        </authorList>
    </citation>
    <scope>NUCLEOTIDE SEQUENCE</scope>
</reference>
<dbReference type="SUPFAM" id="SSF51197">
    <property type="entry name" value="Clavaminate synthase-like"/>
    <property type="match status" value="1"/>
</dbReference>
<gene>
    <name evidence="1" type="primary">AlNc14C19G2009</name>
    <name evidence="1" type="ORF">ALNC14_023720</name>
</gene>